<feature type="region of interest" description="Disordered" evidence="1">
    <location>
        <begin position="553"/>
        <end position="686"/>
    </location>
</feature>
<feature type="compositionally biased region" description="Low complexity" evidence="1">
    <location>
        <begin position="70"/>
        <end position="106"/>
    </location>
</feature>
<feature type="compositionally biased region" description="Acidic residues" evidence="1">
    <location>
        <begin position="574"/>
        <end position="585"/>
    </location>
</feature>
<feature type="compositionally biased region" description="Low complexity" evidence="1">
    <location>
        <begin position="736"/>
        <end position="746"/>
    </location>
</feature>
<dbReference type="PANTHER" id="PTHR38166">
    <property type="entry name" value="C2H2-TYPE DOMAIN-CONTAINING PROTEIN-RELATED"/>
    <property type="match status" value="1"/>
</dbReference>
<feature type="compositionally biased region" description="Polar residues" evidence="1">
    <location>
        <begin position="121"/>
        <end position="130"/>
    </location>
</feature>
<feature type="compositionally biased region" description="Low complexity" evidence="1">
    <location>
        <begin position="646"/>
        <end position="671"/>
    </location>
</feature>
<feature type="compositionally biased region" description="Basic and acidic residues" evidence="1">
    <location>
        <begin position="13"/>
        <end position="24"/>
    </location>
</feature>
<reference evidence="2" key="1">
    <citation type="submission" date="2022-10" db="EMBL/GenBank/DDBJ databases">
        <title>Tapping the CABI collections for fungal endophytes: first genome assemblies for Collariella, Neodidymelliopsis, Ascochyta clinopodiicola, Didymella pomorum, Didymosphaeria variabile, Neocosmospora piperis and Neocucurbitaria cava.</title>
        <authorList>
            <person name="Hill R."/>
        </authorList>
    </citation>
    <scope>NUCLEOTIDE SEQUENCE</scope>
    <source>
        <strain evidence="2">IMI 356814</strain>
    </source>
</reference>
<feature type="compositionally biased region" description="Polar residues" evidence="1">
    <location>
        <begin position="672"/>
        <end position="681"/>
    </location>
</feature>
<accession>A0A9W9CQ71</accession>
<feature type="compositionally biased region" description="Polar residues" evidence="1">
    <location>
        <begin position="189"/>
        <end position="202"/>
    </location>
</feature>
<comment type="caution">
    <text evidence="2">The sequence shown here is derived from an EMBL/GenBank/DDBJ whole genome shotgun (WGS) entry which is preliminary data.</text>
</comment>
<feature type="compositionally biased region" description="Polar residues" evidence="1">
    <location>
        <begin position="288"/>
        <end position="297"/>
    </location>
</feature>
<feature type="compositionally biased region" description="Basic and acidic residues" evidence="1">
    <location>
        <begin position="442"/>
        <end position="461"/>
    </location>
</feature>
<dbReference type="AlphaFoldDB" id="A0A9W9CQ71"/>
<organism evidence="2 3">
    <name type="scientific">Neocucurbitaria cava</name>
    <dbReference type="NCBI Taxonomy" id="798079"/>
    <lineage>
        <taxon>Eukaryota</taxon>
        <taxon>Fungi</taxon>
        <taxon>Dikarya</taxon>
        <taxon>Ascomycota</taxon>
        <taxon>Pezizomycotina</taxon>
        <taxon>Dothideomycetes</taxon>
        <taxon>Pleosporomycetidae</taxon>
        <taxon>Pleosporales</taxon>
        <taxon>Pleosporineae</taxon>
        <taxon>Cucurbitariaceae</taxon>
        <taxon>Neocucurbitaria</taxon>
    </lineage>
</organism>
<feature type="compositionally biased region" description="Basic and acidic residues" evidence="1">
    <location>
        <begin position="597"/>
        <end position="620"/>
    </location>
</feature>
<feature type="compositionally biased region" description="Low complexity" evidence="1">
    <location>
        <begin position="136"/>
        <end position="153"/>
    </location>
</feature>
<feature type="compositionally biased region" description="Basic and acidic residues" evidence="1">
    <location>
        <begin position="752"/>
        <end position="797"/>
    </location>
</feature>
<dbReference type="Proteomes" id="UP001140560">
    <property type="component" value="Unassembled WGS sequence"/>
</dbReference>
<sequence length="797" mass="88653">MASDQPNYQPTCEDYHSDESDGRVLESFTGRKSPAAANVSTKRSHPSDLDKEKPPAQERVSANIDLRSDSGYSSYTAATVSSADSAPSATTRRSPPAAAANAAPLPSQSPAPKPRRPTVSDPRQSSNSSPRPKPVSRTASQSSRRPAAQRRPTITQDRRDSMEDECRDPNCTKCGPNALPQRRRPDLPPSQSARDVSMPSDQRSMRSDPSAYYTSPPSPTYARQSAYMQGPAIVQPAPPRRRSSSTARQQRPMSYSGEPGAAYWVPGMPAPYPSPPQDPHGPPPSASAYRNMQQYPQMPQGAPYMVPHTQPNGYYAPQYPLNQTSPPYEPRPDLSTRNSSYYGTRNQPAPIVTQERREPFKHSARYPQPQSATQTKFPPLQLQGEAYESSETESSSEGEYEPDPRNARALMPPPKIKRSKSSSRKQRPSLRHANTTQVVPPLERRSSIVVPERPKDRDRASRTSNASTRGVSLTRPAAPERQTQSAYDTRTARVVVNNTKANRRQSTQIYDKMYEQYAQAKAIEERLAKAKANEEEAARAKFLEQAEARAFEEQYKADQRRQKRSSRVYHPPIEFDDDDDDDEVEERPAPLRNGRRRPTDADNRKGRERIAETKNKKTEMAAEDYISAQRGSQNPYADQIHKAAKGSSRMPSGPSDSGSSRSKGSDKQSQSARTVATTNGGNEIRLRVDASAPLSLSFNGDMEGRTLQFTPAENGMADIVIGNARGGESTYRSSERGSVVGSSRKSLVTSQARRDAEEMTERSSRSGRSRREGRDRETLNERDGQRHVLRRRTDYRN</sequence>
<dbReference type="PANTHER" id="PTHR38166:SF1">
    <property type="entry name" value="C2H2-TYPE DOMAIN-CONTAINING PROTEIN"/>
    <property type="match status" value="1"/>
</dbReference>
<feature type="region of interest" description="Disordered" evidence="1">
    <location>
        <begin position="1"/>
        <end position="489"/>
    </location>
</feature>
<feature type="compositionally biased region" description="Polar residues" evidence="1">
    <location>
        <begin position="462"/>
        <end position="471"/>
    </location>
</feature>
<keyword evidence="3" id="KW-1185">Reference proteome</keyword>
<feature type="compositionally biased region" description="Basic residues" evidence="1">
    <location>
        <begin position="415"/>
        <end position="430"/>
    </location>
</feature>
<gene>
    <name evidence="2" type="ORF">N0V83_001154</name>
</gene>
<evidence type="ECO:0000313" key="2">
    <source>
        <dbReference type="EMBL" id="KAJ4375876.1"/>
    </source>
</evidence>
<feature type="compositionally biased region" description="Acidic residues" evidence="1">
    <location>
        <begin position="388"/>
        <end position="401"/>
    </location>
</feature>
<feature type="compositionally biased region" description="Polar residues" evidence="1">
    <location>
        <begin position="335"/>
        <end position="347"/>
    </location>
</feature>
<protein>
    <submittedName>
        <fullName evidence="2">Uncharacterized protein</fullName>
    </submittedName>
</protein>
<evidence type="ECO:0000313" key="3">
    <source>
        <dbReference type="Proteomes" id="UP001140560"/>
    </source>
</evidence>
<name>A0A9W9CQ71_9PLEO</name>
<evidence type="ECO:0000256" key="1">
    <source>
        <dbReference type="SAM" id="MobiDB-lite"/>
    </source>
</evidence>
<proteinExistence type="predicted"/>
<dbReference type="EMBL" id="JAPEUY010000002">
    <property type="protein sequence ID" value="KAJ4375876.1"/>
    <property type="molecule type" value="Genomic_DNA"/>
</dbReference>
<feature type="compositionally biased region" description="Pro residues" evidence="1">
    <location>
        <begin position="268"/>
        <end position="285"/>
    </location>
</feature>
<feature type="region of interest" description="Disordered" evidence="1">
    <location>
        <begin position="727"/>
        <end position="797"/>
    </location>
</feature>
<feature type="compositionally biased region" description="Basic and acidic residues" evidence="1">
    <location>
        <begin position="45"/>
        <end position="56"/>
    </location>
</feature>
<feature type="compositionally biased region" description="Polar residues" evidence="1">
    <location>
        <begin position="1"/>
        <end position="10"/>
    </location>
</feature>
<dbReference type="OrthoDB" id="5407458at2759"/>